<evidence type="ECO:0000313" key="16">
    <source>
        <dbReference type="EMBL" id="CAI78587.1"/>
    </source>
</evidence>
<comment type="subunit">
    <text evidence="13">Homotetramer.</text>
</comment>
<dbReference type="GO" id="GO:0005737">
    <property type="term" value="C:cytoplasm"/>
    <property type="evidence" value="ECO:0007669"/>
    <property type="project" value="UniProtKB-SubCell"/>
</dbReference>
<evidence type="ECO:0000256" key="2">
    <source>
        <dbReference type="ARBA" id="ARBA00022490"/>
    </source>
</evidence>
<dbReference type="Pfam" id="PF05173">
    <property type="entry name" value="DapB_C"/>
    <property type="match status" value="1"/>
</dbReference>
<keyword evidence="6 13" id="KW-0560">Oxidoreductase</keyword>
<dbReference type="GO" id="GO:0009089">
    <property type="term" value="P:lysine biosynthetic process via diaminopimelate"/>
    <property type="evidence" value="ECO:0007669"/>
    <property type="project" value="UniProtKB-UniRule"/>
</dbReference>
<comment type="function">
    <text evidence="13">Catalyzes the conversion of 4-hydroxy-tetrahydrodipicolinate (HTPA) to tetrahydrodipicolinate.</text>
</comment>
<protein>
    <recommendedName>
        <fullName evidence="10 13">4-hydroxy-tetrahydrodipicolinate reductase</fullName>
        <shortName evidence="13">HTPA reductase</shortName>
        <ecNumber evidence="10 13">1.17.1.8</ecNumber>
    </recommendedName>
</protein>
<keyword evidence="2 13" id="KW-0963">Cytoplasm</keyword>
<dbReference type="SUPFAM" id="SSF55347">
    <property type="entry name" value="Glyceraldehyde-3-phosphate dehydrogenase-like, C-terminal domain"/>
    <property type="match status" value="1"/>
</dbReference>
<feature type="binding site" evidence="13">
    <location>
        <begin position="99"/>
        <end position="101"/>
    </location>
    <ligand>
        <name>NAD(+)</name>
        <dbReference type="ChEBI" id="CHEBI:57540"/>
    </ligand>
</feature>
<dbReference type="EMBL" id="AJ937765">
    <property type="protein sequence ID" value="CAI78587.1"/>
    <property type="molecule type" value="Genomic_DNA"/>
</dbReference>
<dbReference type="FunFam" id="3.30.360.10:FF:000004">
    <property type="entry name" value="4-hydroxy-tetrahydrodipicolinate reductase"/>
    <property type="match status" value="1"/>
</dbReference>
<dbReference type="InterPro" id="IPR022664">
    <property type="entry name" value="DapB_N_CS"/>
</dbReference>
<dbReference type="InterPro" id="IPR000846">
    <property type="entry name" value="DapB_N"/>
</dbReference>
<keyword evidence="5 13" id="KW-0220">Diaminopimelate biosynthesis</keyword>
<evidence type="ECO:0000256" key="1">
    <source>
        <dbReference type="ARBA" id="ARBA00006642"/>
    </source>
</evidence>
<comment type="subcellular location">
    <subcellularLocation>
        <location evidence="13">Cytoplasm</location>
    </subcellularLocation>
</comment>
<feature type="domain" description="Dihydrodipicolinate reductase N-terminal" evidence="14">
    <location>
        <begin position="3"/>
        <end position="126"/>
    </location>
</feature>
<dbReference type="GO" id="GO:0019877">
    <property type="term" value="P:diaminopimelate biosynthetic process"/>
    <property type="evidence" value="ECO:0007669"/>
    <property type="project" value="UniProtKB-UniRule"/>
</dbReference>
<evidence type="ECO:0000256" key="4">
    <source>
        <dbReference type="ARBA" id="ARBA00022857"/>
    </source>
</evidence>
<dbReference type="InterPro" id="IPR023940">
    <property type="entry name" value="DHDPR_bac"/>
</dbReference>
<accession>Q2YZX9</accession>
<dbReference type="GO" id="GO:0050661">
    <property type="term" value="F:NADP binding"/>
    <property type="evidence" value="ECO:0007669"/>
    <property type="project" value="UniProtKB-UniRule"/>
</dbReference>
<feature type="domain" description="Dihydrodipicolinate reductase C-terminal" evidence="15">
    <location>
        <begin position="129"/>
        <end position="265"/>
    </location>
</feature>
<dbReference type="GO" id="GO:0051287">
    <property type="term" value="F:NAD binding"/>
    <property type="evidence" value="ECO:0007669"/>
    <property type="project" value="UniProtKB-UniRule"/>
</dbReference>
<keyword evidence="3 13" id="KW-0028">Amino-acid biosynthesis</keyword>
<feature type="binding site" evidence="13">
    <location>
        <begin position="123"/>
        <end position="126"/>
    </location>
    <ligand>
        <name>NAD(+)</name>
        <dbReference type="ChEBI" id="CHEBI:57540"/>
    </ligand>
</feature>
<dbReference type="GO" id="GO:0016726">
    <property type="term" value="F:oxidoreductase activity, acting on CH or CH2 groups, NAD or NADP as acceptor"/>
    <property type="evidence" value="ECO:0007669"/>
    <property type="project" value="UniProtKB-UniRule"/>
</dbReference>
<gene>
    <name evidence="13 16" type="primary">dapB</name>
</gene>
<feature type="binding site" evidence="13">
    <location>
        <position position="157"/>
    </location>
    <ligand>
        <name>(S)-2,3,4,5-tetrahydrodipicolinate</name>
        <dbReference type="ChEBI" id="CHEBI:16845"/>
    </ligand>
</feature>
<sequence>MAMKIGIVGAGGRMGRMLIAAVASAEGATLVGGTESAKHPDLGRDLGALAGIDAQGVALTTDARALFEAADAIIDFTVPTATAMHAAMAADTGTVLVIGTTGLEGQHQDAIERAAKKAALVQAANYSVGVNVLLGLVEQAARILPEAFDIEILEMHHHHKVDAPSGTALALGHAAALGRNVNLDDVADKVRDGITGARRTGDIGFATLRGGDVVGDHTVMFAGAGERVEISHKASSREIFAAGAVRAALWACDQKPGLYSMKNVLGL</sequence>
<dbReference type="Pfam" id="PF01113">
    <property type="entry name" value="DapB_N"/>
    <property type="match status" value="1"/>
</dbReference>
<dbReference type="InterPro" id="IPR022663">
    <property type="entry name" value="DapB_C"/>
</dbReference>
<evidence type="ECO:0000256" key="9">
    <source>
        <dbReference type="ARBA" id="ARBA00037922"/>
    </source>
</evidence>
<comment type="catalytic activity">
    <reaction evidence="12 13">
        <text>(S)-2,3,4,5-tetrahydrodipicolinate + NAD(+) + H2O = (2S,4S)-4-hydroxy-2,3,4,5-tetrahydrodipicolinate + NADH + H(+)</text>
        <dbReference type="Rhea" id="RHEA:35323"/>
        <dbReference type="ChEBI" id="CHEBI:15377"/>
        <dbReference type="ChEBI" id="CHEBI:15378"/>
        <dbReference type="ChEBI" id="CHEBI:16845"/>
        <dbReference type="ChEBI" id="CHEBI:57540"/>
        <dbReference type="ChEBI" id="CHEBI:57945"/>
        <dbReference type="ChEBI" id="CHEBI:67139"/>
        <dbReference type="EC" id="1.17.1.8"/>
    </reaction>
</comment>
<feature type="active site" description="Proton donor" evidence="13">
    <location>
        <position position="160"/>
    </location>
</feature>
<evidence type="ECO:0000256" key="8">
    <source>
        <dbReference type="ARBA" id="ARBA00023154"/>
    </source>
</evidence>
<dbReference type="PIRSF" id="PIRSF000161">
    <property type="entry name" value="DHPR"/>
    <property type="match status" value="1"/>
</dbReference>
<dbReference type="Gene3D" id="3.40.50.720">
    <property type="entry name" value="NAD(P)-binding Rossmann-like Domain"/>
    <property type="match status" value="1"/>
</dbReference>
<name>Q2YZX9_9BACT</name>
<comment type="pathway">
    <text evidence="9 13">Amino-acid biosynthesis; L-lysine biosynthesis via DAP pathway; (S)-tetrahydrodipicolinate from L-aspartate: step 4/4.</text>
</comment>
<evidence type="ECO:0000256" key="12">
    <source>
        <dbReference type="ARBA" id="ARBA00049396"/>
    </source>
</evidence>
<dbReference type="EC" id="1.17.1.8" evidence="10 13"/>
<feature type="binding site" evidence="13">
    <location>
        <position position="53"/>
    </location>
    <ligand>
        <name>NAD(+)</name>
        <dbReference type="ChEBI" id="CHEBI:57540"/>
    </ligand>
</feature>
<evidence type="ECO:0000259" key="14">
    <source>
        <dbReference type="Pfam" id="PF01113"/>
    </source>
</evidence>
<dbReference type="GO" id="GO:0008839">
    <property type="term" value="F:4-hydroxy-tetrahydrodipicolinate reductase"/>
    <property type="evidence" value="ECO:0007669"/>
    <property type="project" value="UniProtKB-UniRule"/>
</dbReference>
<comment type="caution">
    <text evidence="13">Was originally thought to be a dihydrodipicolinate reductase (DHDPR), catalyzing the conversion of dihydrodipicolinate to tetrahydrodipicolinate. However, it was shown in E.coli that the substrate of the enzymatic reaction is not dihydrodipicolinate (DHDP) but in fact (2S,4S)-4-hydroxy-2,3,4,5-tetrahydrodipicolinic acid (HTPA), the product released by the DapA-catalyzed reaction.</text>
</comment>
<keyword evidence="8 13" id="KW-0457">Lysine biosynthesis</keyword>
<dbReference type="AlphaFoldDB" id="Q2YZX9"/>
<dbReference type="PANTHER" id="PTHR20836:SF0">
    <property type="entry name" value="4-HYDROXY-TETRAHYDRODIPICOLINATE REDUCTASE 1, CHLOROPLASTIC-RELATED"/>
    <property type="match status" value="1"/>
</dbReference>
<reference evidence="16" key="1">
    <citation type="journal article" date="2005" name="Environ. Microbiol.">
        <title>Lateral gene transfer and phylogenetic assignment of environmental fosmid clones.</title>
        <authorList>
            <person name="Nesbo C.L."/>
            <person name="Boucher Y."/>
            <person name="Dlutek M."/>
            <person name="Doolittle F.W."/>
        </authorList>
    </citation>
    <scope>NUCLEOTIDE SEQUENCE</scope>
</reference>
<dbReference type="Gene3D" id="3.30.360.10">
    <property type="entry name" value="Dihydrodipicolinate Reductase, domain 2"/>
    <property type="match status" value="1"/>
</dbReference>
<evidence type="ECO:0000256" key="3">
    <source>
        <dbReference type="ARBA" id="ARBA00022605"/>
    </source>
</evidence>
<evidence type="ECO:0000256" key="5">
    <source>
        <dbReference type="ARBA" id="ARBA00022915"/>
    </source>
</evidence>
<dbReference type="PANTHER" id="PTHR20836">
    <property type="entry name" value="DIHYDRODIPICOLINATE REDUCTASE"/>
    <property type="match status" value="1"/>
</dbReference>
<dbReference type="NCBIfam" id="TIGR00036">
    <property type="entry name" value="dapB"/>
    <property type="match status" value="1"/>
</dbReference>
<proteinExistence type="inferred from homology"/>
<dbReference type="SUPFAM" id="SSF51735">
    <property type="entry name" value="NAD(P)-binding Rossmann-fold domains"/>
    <property type="match status" value="1"/>
</dbReference>
<evidence type="ECO:0000256" key="7">
    <source>
        <dbReference type="ARBA" id="ARBA00023027"/>
    </source>
</evidence>
<evidence type="ECO:0000256" key="6">
    <source>
        <dbReference type="ARBA" id="ARBA00023002"/>
    </source>
</evidence>
<evidence type="ECO:0000256" key="13">
    <source>
        <dbReference type="HAMAP-Rule" id="MF_00102"/>
    </source>
</evidence>
<keyword evidence="7 13" id="KW-0520">NAD</keyword>
<dbReference type="InterPro" id="IPR036291">
    <property type="entry name" value="NAD(P)-bd_dom_sf"/>
</dbReference>
<feature type="active site" description="Proton donor/acceptor" evidence="13">
    <location>
        <position position="156"/>
    </location>
</feature>
<dbReference type="UniPathway" id="UPA00034">
    <property type="reaction ID" value="UER00018"/>
</dbReference>
<dbReference type="CDD" id="cd02274">
    <property type="entry name" value="DHDPR_N"/>
    <property type="match status" value="1"/>
</dbReference>
<comment type="catalytic activity">
    <reaction evidence="11 13">
        <text>(S)-2,3,4,5-tetrahydrodipicolinate + NADP(+) + H2O = (2S,4S)-4-hydroxy-2,3,4,5-tetrahydrodipicolinate + NADPH + H(+)</text>
        <dbReference type="Rhea" id="RHEA:35331"/>
        <dbReference type="ChEBI" id="CHEBI:15377"/>
        <dbReference type="ChEBI" id="CHEBI:15378"/>
        <dbReference type="ChEBI" id="CHEBI:16845"/>
        <dbReference type="ChEBI" id="CHEBI:57783"/>
        <dbReference type="ChEBI" id="CHEBI:58349"/>
        <dbReference type="ChEBI" id="CHEBI:67139"/>
        <dbReference type="EC" id="1.17.1.8"/>
    </reaction>
</comment>
<feature type="binding site" evidence="13">
    <location>
        <begin position="166"/>
        <end position="167"/>
    </location>
    <ligand>
        <name>(S)-2,3,4,5-tetrahydrodipicolinate</name>
        <dbReference type="ChEBI" id="CHEBI:16845"/>
    </ligand>
</feature>
<evidence type="ECO:0000259" key="15">
    <source>
        <dbReference type="Pfam" id="PF05173"/>
    </source>
</evidence>
<evidence type="ECO:0000256" key="10">
    <source>
        <dbReference type="ARBA" id="ARBA00038983"/>
    </source>
</evidence>
<comment type="caution">
    <text evidence="13">Lacks conserved residue(s) required for the propagation of feature annotation.</text>
</comment>
<evidence type="ECO:0000256" key="11">
    <source>
        <dbReference type="ARBA" id="ARBA00049080"/>
    </source>
</evidence>
<organism evidence="16">
    <name type="scientific">uncultured Aminicenantes bacterium</name>
    <dbReference type="NCBI Taxonomy" id="174294"/>
    <lineage>
        <taxon>Bacteria</taxon>
        <taxon>Candidatus Aminicenantota</taxon>
        <taxon>environmental samples</taxon>
    </lineage>
</organism>
<feature type="binding site" evidence="13">
    <location>
        <begin position="9"/>
        <end position="14"/>
    </location>
    <ligand>
        <name>NAD(+)</name>
        <dbReference type="ChEBI" id="CHEBI:57540"/>
    </ligand>
</feature>
<keyword evidence="4 13" id="KW-0521">NADP</keyword>
<dbReference type="PROSITE" id="PS01298">
    <property type="entry name" value="DAPB"/>
    <property type="match status" value="1"/>
</dbReference>
<dbReference type="HAMAP" id="MF_00102">
    <property type="entry name" value="DapB"/>
    <property type="match status" value="1"/>
</dbReference>
<comment type="similarity">
    <text evidence="1 13">Belongs to the DapB family.</text>
</comment>